<comment type="caution">
    <text evidence="5">The sequence shown here is derived from an EMBL/GenBank/DDBJ whole genome shotgun (WGS) entry which is preliminary data.</text>
</comment>
<dbReference type="SUPFAM" id="SSF64288">
    <property type="entry name" value="Chorismate lyase-like"/>
    <property type="match status" value="1"/>
</dbReference>
<evidence type="ECO:0000259" key="4">
    <source>
        <dbReference type="PROSITE" id="PS50949"/>
    </source>
</evidence>
<dbReference type="AlphaFoldDB" id="A0A1E5Q4H1"/>
<organism evidence="5 6">
    <name type="scientific">Magnetovibrio blakemorei</name>
    <dbReference type="NCBI Taxonomy" id="28181"/>
    <lineage>
        <taxon>Bacteria</taxon>
        <taxon>Pseudomonadati</taxon>
        <taxon>Pseudomonadota</taxon>
        <taxon>Alphaproteobacteria</taxon>
        <taxon>Rhodospirillales</taxon>
        <taxon>Magnetovibrionaceae</taxon>
        <taxon>Magnetovibrio</taxon>
    </lineage>
</organism>
<dbReference type="InterPro" id="IPR036388">
    <property type="entry name" value="WH-like_DNA-bd_sf"/>
</dbReference>
<keyword evidence="3" id="KW-0804">Transcription</keyword>
<evidence type="ECO:0000256" key="1">
    <source>
        <dbReference type="ARBA" id="ARBA00023015"/>
    </source>
</evidence>
<dbReference type="EMBL" id="MCGG01000055">
    <property type="protein sequence ID" value="OEJ65066.1"/>
    <property type="molecule type" value="Genomic_DNA"/>
</dbReference>
<accession>A0A1E5Q4H1</accession>
<dbReference type="NCBIfam" id="TIGR02325">
    <property type="entry name" value="C_P_lyase_phnF"/>
    <property type="match status" value="1"/>
</dbReference>
<dbReference type="STRING" id="28181.BEN30_15365"/>
<dbReference type="SMART" id="SM00345">
    <property type="entry name" value="HTH_GNTR"/>
    <property type="match status" value="1"/>
</dbReference>
<dbReference type="GO" id="GO:0045892">
    <property type="term" value="P:negative regulation of DNA-templated transcription"/>
    <property type="evidence" value="ECO:0007669"/>
    <property type="project" value="TreeGrafter"/>
</dbReference>
<dbReference type="PRINTS" id="PR00035">
    <property type="entry name" value="HTHGNTR"/>
</dbReference>
<dbReference type="InterPro" id="IPR000524">
    <property type="entry name" value="Tscrpt_reg_HTH_GntR"/>
</dbReference>
<evidence type="ECO:0000256" key="3">
    <source>
        <dbReference type="ARBA" id="ARBA00023163"/>
    </source>
</evidence>
<dbReference type="InterPro" id="IPR011663">
    <property type="entry name" value="UTRA"/>
</dbReference>
<dbReference type="OrthoDB" id="5454556at2"/>
<gene>
    <name evidence="5" type="ORF">BEN30_15365</name>
</gene>
<dbReference type="Gene3D" id="3.40.1410.10">
    <property type="entry name" value="Chorismate lyase-like"/>
    <property type="match status" value="1"/>
</dbReference>
<dbReference type="RefSeq" id="WP_069958955.1">
    <property type="nucleotide sequence ID" value="NZ_MCGG01000055.1"/>
</dbReference>
<dbReference type="InterPro" id="IPR012702">
    <property type="entry name" value="CP_lyase_PhnF"/>
</dbReference>
<dbReference type="InterPro" id="IPR036390">
    <property type="entry name" value="WH_DNA-bd_sf"/>
</dbReference>
<dbReference type="PROSITE" id="PS50949">
    <property type="entry name" value="HTH_GNTR"/>
    <property type="match status" value="1"/>
</dbReference>
<protein>
    <submittedName>
        <fullName evidence="5">Phosphonate metabolism transcriptional regulator PhnF</fullName>
    </submittedName>
</protein>
<evidence type="ECO:0000313" key="6">
    <source>
        <dbReference type="Proteomes" id="UP000095347"/>
    </source>
</evidence>
<keyword evidence="6" id="KW-1185">Reference proteome</keyword>
<proteinExistence type="predicted"/>
<dbReference type="SMART" id="SM00866">
    <property type="entry name" value="UTRA"/>
    <property type="match status" value="1"/>
</dbReference>
<dbReference type="InterPro" id="IPR050679">
    <property type="entry name" value="Bact_HTH_transcr_reg"/>
</dbReference>
<dbReference type="SUPFAM" id="SSF46785">
    <property type="entry name" value="Winged helix' DNA-binding domain"/>
    <property type="match status" value="1"/>
</dbReference>
<dbReference type="Pfam" id="PF00392">
    <property type="entry name" value="GntR"/>
    <property type="match status" value="1"/>
</dbReference>
<dbReference type="InterPro" id="IPR028978">
    <property type="entry name" value="Chorismate_lyase_/UTRA_dom_sf"/>
</dbReference>
<dbReference type="GO" id="GO:0003677">
    <property type="term" value="F:DNA binding"/>
    <property type="evidence" value="ECO:0007669"/>
    <property type="project" value="UniProtKB-KW"/>
</dbReference>
<reference evidence="6" key="1">
    <citation type="submission" date="2016-07" db="EMBL/GenBank/DDBJ databases">
        <authorList>
            <person name="Florea S."/>
            <person name="Webb J.S."/>
            <person name="Jaromczyk J."/>
            <person name="Schardl C.L."/>
        </authorList>
    </citation>
    <scope>NUCLEOTIDE SEQUENCE [LARGE SCALE GENOMIC DNA]</scope>
    <source>
        <strain evidence="6">MV-1</strain>
    </source>
</reference>
<dbReference type="Proteomes" id="UP000095347">
    <property type="component" value="Unassembled WGS sequence"/>
</dbReference>
<dbReference type="PANTHER" id="PTHR44846:SF1">
    <property type="entry name" value="MANNOSYL-D-GLYCERATE TRANSPORT_METABOLISM SYSTEM REPRESSOR MNGR-RELATED"/>
    <property type="match status" value="1"/>
</dbReference>
<evidence type="ECO:0000313" key="5">
    <source>
        <dbReference type="EMBL" id="OEJ65066.1"/>
    </source>
</evidence>
<dbReference type="CDD" id="cd07377">
    <property type="entry name" value="WHTH_GntR"/>
    <property type="match status" value="1"/>
</dbReference>
<dbReference type="Gene3D" id="1.10.10.10">
    <property type="entry name" value="Winged helix-like DNA-binding domain superfamily/Winged helix DNA-binding domain"/>
    <property type="match status" value="1"/>
</dbReference>
<keyword evidence="2" id="KW-0238">DNA-binding</keyword>
<keyword evidence="1" id="KW-0805">Transcription regulation</keyword>
<evidence type="ECO:0000256" key="2">
    <source>
        <dbReference type="ARBA" id="ARBA00023125"/>
    </source>
</evidence>
<dbReference type="GO" id="GO:0003700">
    <property type="term" value="F:DNA-binding transcription factor activity"/>
    <property type="evidence" value="ECO:0007669"/>
    <property type="project" value="InterPro"/>
</dbReference>
<feature type="domain" description="HTH gntR-type" evidence="4">
    <location>
        <begin position="7"/>
        <end position="75"/>
    </location>
</feature>
<sequence>MKRGIGISLWRQIHEQLKTDIVKGLIKPGDMLPTEHTLAARFDVNRHTVRRAIQALGETGLVITRQGSGTYVPETVVDYAVKKRTRFSETVSEQSRVPTLQVIESFTQVANAKQAKVLELNRGARVLCIRTLGGADTTPLSLADHYFAAGRFPDMARVVERCGSISIALKEFGVEDFSRQSTRVTARMPNREQADLLQQPIQRPVLMAESVNVTADGKPLEYGRTLFAGDRVQMVFEPG</sequence>
<dbReference type="PANTHER" id="PTHR44846">
    <property type="entry name" value="MANNOSYL-D-GLYCERATE TRANSPORT/METABOLISM SYSTEM REPRESSOR MNGR-RELATED"/>
    <property type="match status" value="1"/>
</dbReference>
<dbReference type="Pfam" id="PF07702">
    <property type="entry name" value="UTRA"/>
    <property type="match status" value="1"/>
</dbReference>
<name>A0A1E5Q4H1_9PROT</name>